<dbReference type="Proteomes" id="UP000799757">
    <property type="component" value="Unassembled WGS sequence"/>
</dbReference>
<gene>
    <name evidence="1" type="ORF">K505DRAFT_261836</name>
</gene>
<protein>
    <submittedName>
        <fullName evidence="1">Uncharacterized protein</fullName>
    </submittedName>
</protein>
<sequence>KLKKVGLYLELNKYKFLVKRIKYLEFIINTKIGIAINLDKKVLTIVKSVQEFISFANFYRKFIFYFL</sequence>
<reference evidence="1" key="1">
    <citation type="journal article" date="2020" name="Stud. Mycol.">
        <title>101 Dothideomycetes genomes: a test case for predicting lifestyles and emergence of pathogens.</title>
        <authorList>
            <person name="Haridas S."/>
            <person name="Albert R."/>
            <person name="Binder M."/>
            <person name="Bloem J."/>
            <person name="Labutti K."/>
            <person name="Salamov A."/>
            <person name="Andreopoulos B."/>
            <person name="Baker S."/>
            <person name="Barry K."/>
            <person name="Bills G."/>
            <person name="Bluhm B."/>
            <person name="Cannon C."/>
            <person name="Castanera R."/>
            <person name="Culley D."/>
            <person name="Daum C."/>
            <person name="Ezra D."/>
            <person name="Gonzalez J."/>
            <person name="Henrissat B."/>
            <person name="Kuo A."/>
            <person name="Liang C."/>
            <person name="Lipzen A."/>
            <person name="Lutzoni F."/>
            <person name="Magnuson J."/>
            <person name="Mondo S."/>
            <person name="Nolan M."/>
            <person name="Ohm R."/>
            <person name="Pangilinan J."/>
            <person name="Park H.-J."/>
            <person name="Ramirez L."/>
            <person name="Alfaro M."/>
            <person name="Sun H."/>
            <person name="Tritt A."/>
            <person name="Yoshinaga Y."/>
            <person name="Zwiers L.-H."/>
            <person name="Turgeon B."/>
            <person name="Goodwin S."/>
            <person name="Spatafora J."/>
            <person name="Crous P."/>
            <person name="Grigoriev I."/>
        </authorList>
    </citation>
    <scope>NUCLEOTIDE SEQUENCE</scope>
    <source>
        <strain evidence="1">CBS 109.77</strain>
    </source>
</reference>
<dbReference type="SUPFAM" id="SSF56672">
    <property type="entry name" value="DNA/RNA polymerases"/>
    <property type="match status" value="1"/>
</dbReference>
<dbReference type="AlphaFoldDB" id="A0A6A6WNU2"/>
<feature type="non-terminal residue" evidence="1">
    <location>
        <position position="1"/>
    </location>
</feature>
<proteinExistence type="predicted"/>
<organism evidence="1 2">
    <name type="scientific">Melanomma pulvis-pyrius CBS 109.77</name>
    <dbReference type="NCBI Taxonomy" id="1314802"/>
    <lineage>
        <taxon>Eukaryota</taxon>
        <taxon>Fungi</taxon>
        <taxon>Dikarya</taxon>
        <taxon>Ascomycota</taxon>
        <taxon>Pezizomycotina</taxon>
        <taxon>Dothideomycetes</taxon>
        <taxon>Pleosporomycetidae</taxon>
        <taxon>Pleosporales</taxon>
        <taxon>Melanommataceae</taxon>
        <taxon>Melanomma</taxon>
    </lineage>
</organism>
<accession>A0A6A6WNU2</accession>
<name>A0A6A6WNU2_9PLEO</name>
<dbReference type="InterPro" id="IPR043502">
    <property type="entry name" value="DNA/RNA_pol_sf"/>
</dbReference>
<dbReference type="EMBL" id="MU002870">
    <property type="protein sequence ID" value="KAF2785554.1"/>
    <property type="molecule type" value="Genomic_DNA"/>
</dbReference>
<evidence type="ECO:0000313" key="2">
    <source>
        <dbReference type="Proteomes" id="UP000799757"/>
    </source>
</evidence>
<dbReference type="OrthoDB" id="5599418at2759"/>
<evidence type="ECO:0000313" key="1">
    <source>
        <dbReference type="EMBL" id="KAF2785554.1"/>
    </source>
</evidence>
<keyword evidence="2" id="KW-1185">Reference proteome</keyword>